<dbReference type="InterPro" id="IPR047809">
    <property type="entry name" value="COQ7_proteobact"/>
</dbReference>
<evidence type="ECO:0000256" key="6">
    <source>
        <dbReference type="ARBA" id="ARBA00023004"/>
    </source>
</evidence>
<dbReference type="Gene3D" id="1.20.1260.10">
    <property type="match status" value="1"/>
</dbReference>
<dbReference type="InterPro" id="IPR011566">
    <property type="entry name" value="Ubq_synth_Coq7"/>
</dbReference>
<feature type="binding site" evidence="9">
    <location>
        <position position="64"/>
    </location>
    <ligand>
        <name>Fe cation</name>
        <dbReference type="ChEBI" id="CHEBI:24875"/>
        <label>1</label>
    </ligand>
</feature>
<feature type="binding site" evidence="9">
    <location>
        <position position="181"/>
    </location>
    <ligand>
        <name>Fe cation</name>
        <dbReference type="ChEBI" id="CHEBI:24875"/>
        <label>2</label>
    </ligand>
</feature>
<keyword evidence="2 9" id="KW-1003">Cell membrane</keyword>
<name>A0A1T2LCW0_9GAMM</name>
<keyword evidence="7 9" id="KW-0503">Monooxygenase</keyword>
<gene>
    <name evidence="9" type="primary">coq7</name>
    <name evidence="10" type="ORF">BOW52_00805</name>
</gene>
<dbReference type="EC" id="1.14.99.60" evidence="9"/>
<dbReference type="CDD" id="cd01042">
    <property type="entry name" value="DMQH"/>
    <property type="match status" value="1"/>
</dbReference>
<comment type="function">
    <text evidence="9">Catalyzes the hydroxylation of 2-nonaprenyl-3-methyl-6-methoxy-1,4-benzoquinol during ubiquinone biosynthesis.</text>
</comment>
<keyword evidence="10" id="KW-0830">Ubiquinone</keyword>
<evidence type="ECO:0000256" key="2">
    <source>
        <dbReference type="ARBA" id="ARBA00022475"/>
    </source>
</evidence>
<comment type="catalytic activity">
    <reaction evidence="9">
        <text>a 5-methoxy-2-methyl-3-(all-trans-polyprenyl)benzene-1,4-diol + AH2 + O2 = a 3-demethylubiquinol + A + H2O</text>
        <dbReference type="Rhea" id="RHEA:50908"/>
        <dbReference type="Rhea" id="RHEA-COMP:10859"/>
        <dbReference type="Rhea" id="RHEA-COMP:10914"/>
        <dbReference type="ChEBI" id="CHEBI:13193"/>
        <dbReference type="ChEBI" id="CHEBI:15377"/>
        <dbReference type="ChEBI" id="CHEBI:15379"/>
        <dbReference type="ChEBI" id="CHEBI:17499"/>
        <dbReference type="ChEBI" id="CHEBI:84167"/>
        <dbReference type="ChEBI" id="CHEBI:84422"/>
        <dbReference type="EC" id="1.14.99.60"/>
    </reaction>
</comment>
<keyword evidence="6 9" id="KW-0408">Iron</keyword>
<feature type="binding site" evidence="9">
    <location>
        <position position="146"/>
    </location>
    <ligand>
        <name>Fe cation</name>
        <dbReference type="ChEBI" id="CHEBI:24875"/>
        <label>2</label>
    </ligand>
</feature>
<dbReference type="Pfam" id="PF03232">
    <property type="entry name" value="COQ7"/>
    <property type="match status" value="1"/>
</dbReference>
<evidence type="ECO:0000256" key="8">
    <source>
        <dbReference type="ARBA" id="ARBA00023136"/>
    </source>
</evidence>
<dbReference type="OrthoDB" id="5192789at2"/>
<dbReference type="HAMAP" id="MF_01658">
    <property type="entry name" value="COQ7"/>
    <property type="match status" value="1"/>
</dbReference>
<sequence>MMKRHYSPLDQFVMGLDQAIETVFGTPKVTERKNPAIGVAETEEMPEQTRDHTARLMRINHTGEVCAQALYQGQAATARDPSVRESMERSAQEENDHLVWCETRIKELGGRTSLLNPLWYAGSFTIGAAAGIAGDKWSLGFVAETEHQVESHLDSHLAEVPDDDKKTRVILEQMKEDEISHADKALAKGGVELPLPIKKAMKLMSKVMTTSVYRL</sequence>
<evidence type="ECO:0000313" key="10">
    <source>
        <dbReference type="EMBL" id="OOZ42938.1"/>
    </source>
</evidence>
<dbReference type="PANTHER" id="PTHR11237:SF4">
    <property type="entry name" value="5-DEMETHOXYUBIQUINONE HYDROXYLASE, MITOCHONDRIAL"/>
    <property type="match status" value="1"/>
</dbReference>
<keyword evidence="11" id="KW-1185">Reference proteome</keyword>
<evidence type="ECO:0000256" key="1">
    <source>
        <dbReference type="ARBA" id="ARBA00004749"/>
    </source>
</evidence>
<keyword evidence="8 9" id="KW-0472">Membrane</keyword>
<comment type="similarity">
    <text evidence="9">Belongs to the COQ7 family.</text>
</comment>
<dbReference type="NCBIfam" id="NF033656">
    <property type="entry name" value="DMQ_monoox_COQ7"/>
    <property type="match status" value="1"/>
</dbReference>
<evidence type="ECO:0000256" key="9">
    <source>
        <dbReference type="HAMAP-Rule" id="MF_01658"/>
    </source>
</evidence>
<evidence type="ECO:0000256" key="4">
    <source>
        <dbReference type="ARBA" id="ARBA00022723"/>
    </source>
</evidence>
<feature type="binding site" evidence="9">
    <location>
        <position position="94"/>
    </location>
    <ligand>
        <name>Fe cation</name>
        <dbReference type="ChEBI" id="CHEBI:24875"/>
        <label>1</label>
    </ligand>
</feature>
<dbReference type="EMBL" id="MPRK01000006">
    <property type="protein sequence ID" value="OOZ42938.1"/>
    <property type="molecule type" value="Genomic_DNA"/>
</dbReference>
<comment type="pathway">
    <text evidence="1 9">Cofactor biosynthesis; ubiquinone biosynthesis.</text>
</comment>
<proteinExistence type="inferred from homology"/>
<evidence type="ECO:0000256" key="5">
    <source>
        <dbReference type="ARBA" id="ARBA00023002"/>
    </source>
</evidence>
<comment type="caution">
    <text evidence="10">The sequence shown here is derived from an EMBL/GenBank/DDBJ whole genome shotgun (WGS) entry which is preliminary data.</text>
</comment>
<dbReference type="UniPathway" id="UPA00232"/>
<keyword evidence="4 9" id="KW-0479">Metal-binding</keyword>
<feature type="binding site" evidence="9">
    <location>
        <position position="94"/>
    </location>
    <ligand>
        <name>Fe cation</name>
        <dbReference type="ChEBI" id="CHEBI:24875"/>
        <label>2</label>
    </ligand>
</feature>
<dbReference type="Proteomes" id="UP000190198">
    <property type="component" value="Unassembled WGS sequence"/>
</dbReference>
<organism evidence="10 11">
    <name type="scientific">Solemya elarraichensis gill symbiont</name>
    <dbReference type="NCBI Taxonomy" id="1918949"/>
    <lineage>
        <taxon>Bacteria</taxon>
        <taxon>Pseudomonadati</taxon>
        <taxon>Pseudomonadota</taxon>
        <taxon>Gammaproteobacteria</taxon>
        <taxon>sulfur-oxidizing symbionts</taxon>
    </lineage>
</organism>
<accession>A0A1T2LCW0</accession>
<evidence type="ECO:0000256" key="7">
    <source>
        <dbReference type="ARBA" id="ARBA00023033"/>
    </source>
</evidence>
<comment type="subcellular location">
    <subcellularLocation>
        <location evidence="9">Cell membrane</location>
        <topology evidence="9">Peripheral membrane protein</topology>
    </subcellularLocation>
</comment>
<dbReference type="GO" id="GO:0005886">
    <property type="term" value="C:plasma membrane"/>
    <property type="evidence" value="ECO:0007669"/>
    <property type="project" value="UniProtKB-SubCell"/>
</dbReference>
<dbReference type="InterPro" id="IPR009078">
    <property type="entry name" value="Ferritin-like_SF"/>
</dbReference>
<keyword evidence="5 9" id="KW-0560">Oxidoreductase</keyword>
<dbReference type="PANTHER" id="PTHR11237">
    <property type="entry name" value="COENZYME Q10 BIOSYNTHESIS PROTEIN 7"/>
    <property type="match status" value="1"/>
</dbReference>
<feature type="binding site" evidence="9">
    <location>
        <position position="178"/>
    </location>
    <ligand>
        <name>Fe cation</name>
        <dbReference type="ChEBI" id="CHEBI:24875"/>
        <label>1</label>
    </ligand>
</feature>
<feature type="binding site" evidence="9">
    <location>
        <position position="97"/>
    </location>
    <ligand>
        <name>Fe cation</name>
        <dbReference type="ChEBI" id="CHEBI:24875"/>
        <label>1</label>
    </ligand>
</feature>
<feature type="binding site" evidence="9">
    <location>
        <position position="178"/>
    </location>
    <ligand>
        <name>Fe cation</name>
        <dbReference type="ChEBI" id="CHEBI:24875"/>
        <label>2</label>
    </ligand>
</feature>
<evidence type="ECO:0000256" key="3">
    <source>
        <dbReference type="ARBA" id="ARBA00022688"/>
    </source>
</evidence>
<reference evidence="10 11" key="1">
    <citation type="submission" date="2016-11" db="EMBL/GenBank/DDBJ databases">
        <title>Mixed transmission modes and dynamic genome evolution in an obligate animal-bacterial symbiosis.</title>
        <authorList>
            <person name="Russell S.L."/>
            <person name="Corbett-Detig R.B."/>
            <person name="Cavanaugh C.M."/>
        </authorList>
    </citation>
    <scope>NUCLEOTIDE SEQUENCE [LARGE SCALE GENOMIC DNA]</scope>
    <source>
        <strain evidence="10">Sp-SM6</strain>
    </source>
</reference>
<dbReference type="InterPro" id="IPR012347">
    <property type="entry name" value="Ferritin-like"/>
</dbReference>
<dbReference type="SUPFAM" id="SSF47240">
    <property type="entry name" value="Ferritin-like"/>
    <property type="match status" value="1"/>
</dbReference>
<dbReference type="GO" id="GO:0006744">
    <property type="term" value="P:ubiquinone biosynthetic process"/>
    <property type="evidence" value="ECO:0007669"/>
    <property type="project" value="UniProtKB-UniRule"/>
</dbReference>
<evidence type="ECO:0000313" key="11">
    <source>
        <dbReference type="Proteomes" id="UP000190198"/>
    </source>
</evidence>
<keyword evidence="3 9" id="KW-0831">Ubiquinone biosynthesis</keyword>
<protein>
    <recommendedName>
        <fullName evidence="9">3-demethoxyubiquinol 3-hydroxylase</fullName>
        <shortName evidence="9">DMQ hydroxylase</shortName>
        <ecNumber evidence="9">1.14.99.60</ecNumber>
    </recommendedName>
    <alternativeName>
        <fullName evidence="9">2-nonaprenyl-3-methyl-6-methoxy-1,4-benzoquinol hydroxylase</fullName>
    </alternativeName>
</protein>
<dbReference type="RefSeq" id="WP_078475974.1">
    <property type="nucleotide sequence ID" value="NZ_MPRK01000006.1"/>
</dbReference>
<dbReference type="GO" id="GO:0046872">
    <property type="term" value="F:metal ion binding"/>
    <property type="evidence" value="ECO:0007669"/>
    <property type="project" value="UniProtKB-KW"/>
</dbReference>
<dbReference type="AlphaFoldDB" id="A0A1T2LCW0"/>
<comment type="cofactor">
    <cofactor evidence="9">
        <name>Fe cation</name>
        <dbReference type="ChEBI" id="CHEBI:24875"/>
    </cofactor>
    <text evidence="9">Binds 2 iron ions per subunit.</text>
</comment>
<dbReference type="GO" id="GO:0008682">
    <property type="term" value="F:3-demethoxyubiquinol 3-hydroxylase activity"/>
    <property type="evidence" value="ECO:0007669"/>
    <property type="project" value="UniProtKB-EC"/>
</dbReference>